<evidence type="ECO:0000313" key="1">
    <source>
        <dbReference type="EMBL" id="KAK8600912.1"/>
    </source>
</evidence>
<keyword evidence="2" id="KW-1185">Reference proteome</keyword>
<proteinExistence type="predicted"/>
<gene>
    <name evidence="1" type="ORF">V6N12_050757</name>
</gene>
<name>A0ABR2GDC3_9ROSI</name>
<dbReference type="Proteomes" id="UP001472677">
    <property type="component" value="Unassembled WGS sequence"/>
</dbReference>
<accession>A0ABR2GDC3</accession>
<evidence type="ECO:0000313" key="2">
    <source>
        <dbReference type="Proteomes" id="UP001472677"/>
    </source>
</evidence>
<evidence type="ECO:0008006" key="3">
    <source>
        <dbReference type="Google" id="ProtNLM"/>
    </source>
</evidence>
<protein>
    <recommendedName>
        <fullName evidence="3">RNase H type-1 domain-containing protein</fullName>
    </recommendedName>
</protein>
<comment type="caution">
    <text evidence="1">The sequence shown here is derived from an EMBL/GenBank/DDBJ whole genome shotgun (WGS) entry which is preliminary data.</text>
</comment>
<sequence>MMGGSVLVESIIRVLAQDWRVVVWHTIRGNNRVIDMLAKRGRNLHMESSIFAIPPVDIVRIIVEEAQVSSQAADMSHLVGLVASFDLGGAEC</sequence>
<organism evidence="1 2">
    <name type="scientific">Hibiscus sabdariffa</name>
    <name type="common">roselle</name>
    <dbReference type="NCBI Taxonomy" id="183260"/>
    <lineage>
        <taxon>Eukaryota</taxon>
        <taxon>Viridiplantae</taxon>
        <taxon>Streptophyta</taxon>
        <taxon>Embryophyta</taxon>
        <taxon>Tracheophyta</taxon>
        <taxon>Spermatophyta</taxon>
        <taxon>Magnoliopsida</taxon>
        <taxon>eudicotyledons</taxon>
        <taxon>Gunneridae</taxon>
        <taxon>Pentapetalae</taxon>
        <taxon>rosids</taxon>
        <taxon>malvids</taxon>
        <taxon>Malvales</taxon>
        <taxon>Malvaceae</taxon>
        <taxon>Malvoideae</taxon>
        <taxon>Hibiscus</taxon>
    </lineage>
</organism>
<dbReference type="EMBL" id="JBBPBM010000001">
    <property type="protein sequence ID" value="KAK8600912.1"/>
    <property type="molecule type" value="Genomic_DNA"/>
</dbReference>
<reference evidence="1 2" key="1">
    <citation type="journal article" date="2024" name="G3 (Bethesda)">
        <title>Genome assembly of Hibiscus sabdariffa L. provides insights into metabolisms of medicinal natural products.</title>
        <authorList>
            <person name="Kim T."/>
        </authorList>
    </citation>
    <scope>NUCLEOTIDE SEQUENCE [LARGE SCALE GENOMIC DNA]</scope>
    <source>
        <strain evidence="1">TK-2024</strain>
        <tissue evidence="1">Old leaves</tissue>
    </source>
</reference>